<organism evidence="7 8">
    <name type="scientific">Paraglaciecola hydrolytica</name>
    <dbReference type="NCBI Taxonomy" id="1799789"/>
    <lineage>
        <taxon>Bacteria</taxon>
        <taxon>Pseudomonadati</taxon>
        <taxon>Pseudomonadota</taxon>
        <taxon>Gammaproteobacteria</taxon>
        <taxon>Alteromonadales</taxon>
        <taxon>Alteromonadaceae</taxon>
        <taxon>Paraglaciecola</taxon>
    </lineage>
</organism>
<dbReference type="Pfam" id="PF01037">
    <property type="entry name" value="AsnC_trans_reg"/>
    <property type="match status" value="1"/>
</dbReference>
<dbReference type="PANTHER" id="PTHR30154">
    <property type="entry name" value="LEUCINE-RESPONSIVE REGULATORY PROTEIN"/>
    <property type="match status" value="1"/>
</dbReference>
<evidence type="ECO:0000313" key="7">
    <source>
        <dbReference type="EMBL" id="KXI27993.1"/>
    </source>
</evidence>
<dbReference type="CDD" id="cd00090">
    <property type="entry name" value="HTH_ARSR"/>
    <property type="match status" value="1"/>
</dbReference>
<sequence>MKKSTEALDRIDVKILQILQQDCRISNVELANKVNLSPTPCLERVKRLEKNGYIDKYVAHLNPKKLNVNLSAYIQVSLTNTSTKDLEEFNRQVRALNEVVECSMVAGGFDYLIKIRLQDMAEYRDFLGDKLAAIKGISQTHTYVVMEEVKSTHLVKLPTLS</sequence>
<proteinExistence type="predicted"/>
<comment type="caution">
    <text evidence="7">The sequence shown here is derived from an EMBL/GenBank/DDBJ whole genome shotgun (WGS) entry which is preliminary data.</text>
</comment>
<dbReference type="GO" id="GO:0006355">
    <property type="term" value="P:regulation of DNA-templated transcription"/>
    <property type="evidence" value="ECO:0007669"/>
    <property type="project" value="UniProtKB-ARBA"/>
</dbReference>
<dbReference type="Gene3D" id="1.10.10.10">
    <property type="entry name" value="Winged helix-like DNA-binding domain superfamily/Winged helix DNA-binding domain"/>
    <property type="match status" value="1"/>
</dbReference>
<dbReference type="Gene3D" id="3.30.70.920">
    <property type="match status" value="1"/>
</dbReference>
<dbReference type="GO" id="GO:0043565">
    <property type="term" value="F:sequence-specific DNA binding"/>
    <property type="evidence" value="ECO:0007669"/>
    <property type="project" value="InterPro"/>
</dbReference>
<dbReference type="InterPro" id="IPR036390">
    <property type="entry name" value="WH_DNA-bd_sf"/>
</dbReference>
<dbReference type="GO" id="GO:0005829">
    <property type="term" value="C:cytosol"/>
    <property type="evidence" value="ECO:0007669"/>
    <property type="project" value="TreeGrafter"/>
</dbReference>
<protein>
    <recommendedName>
        <fullName evidence="5">Leucine-responsive regulatory protein</fullName>
    </recommendedName>
</protein>
<keyword evidence="4" id="KW-0804">Transcription</keyword>
<dbReference type="PANTHER" id="PTHR30154:SF0">
    <property type="entry name" value="LEUCINE-RESPONSIVE REGULATORY PROTEIN"/>
    <property type="match status" value="1"/>
</dbReference>
<dbReference type="Proteomes" id="UP000070299">
    <property type="component" value="Unassembled WGS sequence"/>
</dbReference>
<dbReference type="InterPro" id="IPR011008">
    <property type="entry name" value="Dimeric_a/b-barrel"/>
</dbReference>
<dbReference type="GO" id="GO:0043200">
    <property type="term" value="P:response to amino acid"/>
    <property type="evidence" value="ECO:0007669"/>
    <property type="project" value="TreeGrafter"/>
</dbReference>
<keyword evidence="3" id="KW-0010">Activator</keyword>
<dbReference type="Pfam" id="PF13412">
    <property type="entry name" value="HTH_24"/>
    <property type="match status" value="1"/>
</dbReference>
<dbReference type="EMBL" id="LSNE01000009">
    <property type="protein sequence ID" value="KXI27993.1"/>
    <property type="molecule type" value="Genomic_DNA"/>
</dbReference>
<evidence type="ECO:0000313" key="8">
    <source>
        <dbReference type="Proteomes" id="UP000070299"/>
    </source>
</evidence>
<evidence type="ECO:0000256" key="4">
    <source>
        <dbReference type="ARBA" id="ARBA00023163"/>
    </source>
</evidence>
<dbReference type="SMART" id="SM00344">
    <property type="entry name" value="HTH_ASNC"/>
    <property type="match status" value="1"/>
</dbReference>
<gene>
    <name evidence="7" type="ORF">AX660_19180</name>
</gene>
<dbReference type="InterPro" id="IPR036388">
    <property type="entry name" value="WH-like_DNA-bd_sf"/>
</dbReference>
<dbReference type="InterPro" id="IPR019885">
    <property type="entry name" value="Tscrpt_reg_HTH_AsnC-type_CS"/>
</dbReference>
<dbReference type="AlphaFoldDB" id="A0A148KNU5"/>
<dbReference type="InterPro" id="IPR011991">
    <property type="entry name" value="ArsR-like_HTH"/>
</dbReference>
<dbReference type="InterPro" id="IPR000485">
    <property type="entry name" value="AsnC-type_HTH_dom"/>
</dbReference>
<dbReference type="PROSITE" id="PS00519">
    <property type="entry name" value="HTH_ASNC_1"/>
    <property type="match status" value="1"/>
</dbReference>
<dbReference type="PRINTS" id="PR00033">
    <property type="entry name" value="HTHASNC"/>
</dbReference>
<name>A0A148KNU5_9ALTE</name>
<evidence type="ECO:0000256" key="5">
    <source>
        <dbReference type="ARBA" id="ARBA00039227"/>
    </source>
</evidence>
<dbReference type="InterPro" id="IPR019887">
    <property type="entry name" value="Tscrpt_reg_AsnC/Lrp_C"/>
</dbReference>
<evidence type="ECO:0000256" key="3">
    <source>
        <dbReference type="ARBA" id="ARBA00023159"/>
    </source>
</evidence>
<keyword evidence="8" id="KW-1185">Reference proteome</keyword>
<evidence type="ECO:0000256" key="2">
    <source>
        <dbReference type="ARBA" id="ARBA00023125"/>
    </source>
</evidence>
<dbReference type="SUPFAM" id="SSF46785">
    <property type="entry name" value="Winged helix' DNA-binding domain"/>
    <property type="match status" value="1"/>
</dbReference>
<dbReference type="InterPro" id="IPR019888">
    <property type="entry name" value="Tscrpt_reg_AsnC-like"/>
</dbReference>
<dbReference type="OrthoDB" id="166264at2"/>
<keyword evidence="1" id="KW-0805">Transcription regulation</keyword>
<evidence type="ECO:0000256" key="1">
    <source>
        <dbReference type="ARBA" id="ARBA00023015"/>
    </source>
</evidence>
<dbReference type="SUPFAM" id="SSF54909">
    <property type="entry name" value="Dimeric alpha+beta barrel"/>
    <property type="match status" value="1"/>
</dbReference>
<dbReference type="RefSeq" id="WP_068379939.1">
    <property type="nucleotide sequence ID" value="NZ_LSNE01000009.1"/>
</dbReference>
<feature type="domain" description="HTH asnC-type" evidence="6">
    <location>
        <begin position="8"/>
        <end position="69"/>
    </location>
</feature>
<dbReference type="STRING" id="1799789.AX660_19180"/>
<keyword evidence="2" id="KW-0238">DNA-binding</keyword>
<reference evidence="8" key="1">
    <citation type="submission" date="2016-02" db="EMBL/GenBank/DDBJ databases">
        <authorList>
            <person name="Schultz-Johansen M."/>
            <person name="Glaring M.A."/>
            <person name="Bech P.K."/>
            <person name="Stougaard P."/>
        </authorList>
    </citation>
    <scope>NUCLEOTIDE SEQUENCE [LARGE SCALE GENOMIC DNA]</scope>
    <source>
        <strain evidence="8">S66</strain>
    </source>
</reference>
<accession>A0A148KNU5</accession>
<dbReference type="PROSITE" id="PS50956">
    <property type="entry name" value="HTH_ASNC_2"/>
    <property type="match status" value="1"/>
</dbReference>
<evidence type="ECO:0000259" key="6">
    <source>
        <dbReference type="PROSITE" id="PS50956"/>
    </source>
</evidence>